<keyword evidence="3" id="KW-1185">Reference proteome</keyword>
<evidence type="ECO:0000313" key="3">
    <source>
        <dbReference type="Proteomes" id="UP000054978"/>
    </source>
</evidence>
<accession>A0A158B6E2</accession>
<dbReference type="AlphaFoldDB" id="A0A158B6E2"/>
<keyword evidence="1" id="KW-0472">Membrane</keyword>
<protein>
    <recommendedName>
        <fullName evidence="4">DUF1634 domain-containing protein</fullName>
    </recommendedName>
</protein>
<comment type="caution">
    <text evidence="2">The sequence shown here is derived from an EMBL/GenBank/DDBJ whole genome shotgun (WGS) entry which is preliminary data.</text>
</comment>
<dbReference type="RefSeq" id="WP_167389112.1">
    <property type="nucleotide sequence ID" value="NZ_FCOB02000011.1"/>
</dbReference>
<gene>
    <name evidence="2" type="ORF">AWB83_02773</name>
</gene>
<evidence type="ECO:0008006" key="4">
    <source>
        <dbReference type="Google" id="ProtNLM"/>
    </source>
</evidence>
<proteinExistence type="predicted"/>
<reference evidence="2" key="1">
    <citation type="submission" date="2016-01" db="EMBL/GenBank/DDBJ databases">
        <authorList>
            <person name="Peeters C."/>
        </authorList>
    </citation>
    <scope>NUCLEOTIDE SEQUENCE [LARGE SCALE GENOMIC DNA]</scope>
    <source>
        <strain evidence="2">LMG 29326</strain>
    </source>
</reference>
<dbReference type="EMBL" id="FCOB02000011">
    <property type="protein sequence ID" value="SAK64937.1"/>
    <property type="molecule type" value="Genomic_DNA"/>
</dbReference>
<organism evidence="2 3">
    <name type="scientific">Caballeronia ptereochthonis</name>
    <dbReference type="NCBI Taxonomy" id="1777144"/>
    <lineage>
        <taxon>Bacteria</taxon>
        <taxon>Pseudomonadati</taxon>
        <taxon>Pseudomonadota</taxon>
        <taxon>Betaproteobacteria</taxon>
        <taxon>Burkholderiales</taxon>
        <taxon>Burkholderiaceae</taxon>
        <taxon>Caballeronia</taxon>
    </lineage>
</organism>
<feature type="transmembrane region" description="Helical" evidence="1">
    <location>
        <begin position="75"/>
        <end position="97"/>
    </location>
</feature>
<dbReference type="InterPro" id="IPR012861">
    <property type="entry name" value="DUF1634"/>
</dbReference>
<keyword evidence="1" id="KW-0812">Transmembrane</keyword>
<dbReference type="Proteomes" id="UP000054978">
    <property type="component" value="Unassembled WGS sequence"/>
</dbReference>
<evidence type="ECO:0000313" key="2">
    <source>
        <dbReference type="EMBL" id="SAK64937.1"/>
    </source>
</evidence>
<dbReference type="STRING" id="1777144.AWB83_02773"/>
<feature type="transmembrane region" description="Helical" evidence="1">
    <location>
        <begin position="12"/>
        <end position="34"/>
    </location>
</feature>
<feature type="transmembrane region" description="Helical" evidence="1">
    <location>
        <begin position="46"/>
        <end position="68"/>
    </location>
</feature>
<keyword evidence="1" id="KW-1133">Transmembrane helix</keyword>
<name>A0A158B6E2_9BURK</name>
<dbReference type="Pfam" id="PF07843">
    <property type="entry name" value="DUF1634"/>
    <property type="match status" value="1"/>
</dbReference>
<sequence>MKSHAHASLDSLLARFLQCGTWAACVLIGAGLVLDAHAAGLGMRALTAGVALFIMLPVLRLVLMLAMFARQRNYLYVAIAVTVLALIAAGCVIGMRLGPLAG</sequence>
<evidence type="ECO:0000256" key="1">
    <source>
        <dbReference type="SAM" id="Phobius"/>
    </source>
</evidence>